<reference evidence="10" key="1">
    <citation type="submission" date="2011-12" db="EMBL/GenBank/DDBJ databases">
        <title>The Draft Genome of Lepisosteus oculatus.</title>
        <authorList>
            <consortium name="The Broad Institute Genome Assembly &amp; Analysis Group"/>
            <consortium name="Computational R&amp;D Group"/>
            <consortium name="and Sequencing Platform"/>
            <person name="Di Palma F."/>
            <person name="Alfoldi J."/>
            <person name="Johnson J."/>
            <person name="Berlin A."/>
            <person name="Gnerre S."/>
            <person name="Jaffe D."/>
            <person name="MacCallum I."/>
            <person name="Young S."/>
            <person name="Walker B.J."/>
            <person name="Lander E.S."/>
            <person name="Lindblad-Toh K."/>
        </authorList>
    </citation>
    <scope>NUCLEOTIDE SEQUENCE [LARGE SCALE GENOMIC DNA]</scope>
</reference>
<dbReference type="GO" id="GO:0006612">
    <property type="term" value="P:protein targeting to membrane"/>
    <property type="evidence" value="ECO:0000318"/>
    <property type="project" value="GO_Central"/>
</dbReference>
<dbReference type="GeneID" id="102690145"/>
<keyword evidence="2" id="KW-0812">Transmembrane</keyword>
<proteinExistence type="predicted"/>
<reference evidence="9" key="3">
    <citation type="submission" date="2025-09" db="UniProtKB">
        <authorList>
            <consortium name="Ensembl"/>
        </authorList>
    </citation>
    <scope>IDENTIFICATION</scope>
</reference>
<keyword evidence="5" id="KW-0862">Zinc</keyword>
<dbReference type="Proteomes" id="UP000018468">
    <property type="component" value="Linkage group LG14"/>
</dbReference>
<accession>W5MPV6</accession>
<evidence type="ECO:0000256" key="5">
    <source>
        <dbReference type="ARBA" id="ARBA00022833"/>
    </source>
</evidence>
<comment type="subcellular location">
    <subcellularLocation>
        <location evidence="1">Membrane</location>
        <topology evidence="1">Single-pass membrane protein</topology>
    </subcellularLocation>
</comment>
<dbReference type="SMART" id="SM01328">
    <property type="entry name" value="zf-3CxxC"/>
    <property type="match status" value="1"/>
</dbReference>
<evidence type="ECO:0000313" key="10">
    <source>
        <dbReference type="Proteomes" id="UP000018468"/>
    </source>
</evidence>
<keyword evidence="10" id="KW-1185">Reference proteome</keyword>
<dbReference type="GO" id="GO:0016020">
    <property type="term" value="C:membrane"/>
    <property type="evidence" value="ECO:0007669"/>
    <property type="project" value="UniProtKB-SubCell"/>
</dbReference>
<dbReference type="KEGG" id="loc:102690145"/>
<dbReference type="RefSeq" id="XP_006637913.1">
    <property type="nucleotide sequence ID" value="XM_006637850.3"/>
</dbReference>
<dbReference type="HOGENOM" id="CLU_045693_1_0_1"/>
<dbReference type="InParanoid" id="W5MPV6"/>
<dbReference type="Ensembl" id="ENSLOCT00000010429.1">
    <property type="protein sequence ID" value="ENSLOCP00000010415.1"/>
    <property type="gene ID" value="ENSLOCG00000008563.1"/>
</dbReference>
<dbReference type="Pfam" id="PF13695">
    <property type="entry name" value="Zn_ribbon_3CxxC"/>
    <property type="match status" value="1"/>
</dbReference>
<dbReference type="STRING" id="7918.ENSLOCP00000010415"/>
<reference evidence="9" key="2">
    <citation type="submission" date="2025-08" db="UniProtKB">
        <authorList>
            <consortium name="Ensembl"/>
        </authorList>
    </citation>
    <scope>IDENTIFICATION</scope>
</reference>
<dbReference type="InterPro" id="IPR027377">
    <property type="entry name" value="ZAR1/RTP1-5-like_Znf-3CxxC"/>
</dbReference>
<evidence type="ECO:0000256" key="4">
    <source>
        <dbReference type="ARBA" id="ARBA00022771"/>
    </source>
</evidence>
<dbReference type="GO" id="GO:0031849">
    <property type="term" value="F:olfactory receptor binding"/>
    <property type="evidence" value="ECO:0000318"/>
    <property type="project" value="GO_Central"/>
</dbReference>
<dbReference type="GO" id="GO:0051205">
    <property type="term" value="P:protein insertion into membrane"/>
    <property type="evidence" value="ECO:0000318"/>
    <property type="project" value="GO_Central"/>
</dbReference>
<sequence length="163" mass="19291">MLNQEWISIFQSKICDLNKGHRWWIEFDNSIEVDQQAAGWQQYIRKAFAWFSCTMCRNTWASAQVPVVFHMQLNQAQGQGTVKVRWYKQKCRKCQNANFEEPQIKRDNVEVLLDKLMEKILSKCYNENTGEKNRSFYVEGEREGPHEKAHCEACFKGICQRTT</sequence>
<dbReference type="GeneTree" id="ENSGT00940000164175"/>
<dbReference type="OrthoDB" id="8121437at2759"/>
<dbReference type="AlphaFoldDB" id="W5MPV6"/>
<dbReference type="PANTHER" id="PTHR14402:SF8">
    <property type="entry name" value="RECEPTOR-TRANSPORTING PROTEIN 4"/>
    <property type="match status" value="1"/>
</dbReference>
<dbReference type="GO" id="GO:0008270">
    <property type="term" value="F:zinc ion binding"/>
    <property type="evidence" value="ECO:0007669"/>
    <property type="project" value="UniProtKB-KW"/>
</dbReference>
<keyword evidence="3" id="KW-0479">Metal-binding</keyword>
<dbReference type="eggNOG" id="ENOG502S6AA">
    <property type="taxonomic scope" value="Eukaryota"/>
</dbReference>
<evidence type="ECO:0000256" key="2">
    <source>
        <dbReference type="ARBA" id="ARBA00022692"/>
    </source>
</evidence>
<dbReference type="OMA" id="LMREVKP"/>
<dbReference type="PANTHER" id="PTHR14402">
    <property type="entry name" value="RECEPTOR TRANSPORTING PROTEIN"/>
    <property type="match status" value="1"/>
</dbReference>
<dbReference type="Bgee" id="ENSLOCG00000008563">
    <property type="expression patterns" value="Expressed in muscle tissue and 13 other cell types or tissues"/>
</dbReference>
<dbReference type="EMBL" id="AHAT01034266">
    <property type="status" value="NOT_ANNOTATED_CDS"/>
    <property type="molecule type" value="Genomic_DNA"/>
</dbReference>
<name>W5MPV6_LEPOC</name>
<protein>
    <submittedName>
        <fullName evidence="9">Receptor-transporting protein 4-like</fullName>
    </submittedName>
</protein>
<evidence type="ECO:0000313" key="9">
    <source>
        <dbReference type="Ensembl" id="ENSLOCP00000010415.1"/>
    </source>
</evidence>
<evidence type="ECO:0000256" key="3">
    <source>
        <dbReference type="ARBA" id="ARBA00022723"/>
    </source>
</evidence>
<evidence type="ECO:0000256" key="7">
    <source>
        <dbReference type="ARBA" id="ARBA00023136"/>
    </source>
</evidence>
<organism evidence="9 10">
    <name type="scientific">Lepisosteus oculatus</name>
    <name type="common">Spotted gar</name>
    <dbReference type="NCBI Taxonomy" id="7918"/>
    <lineage>
        <taxon>Eukaryota</taxon>
        <taxon>Metazoa</taxon>
        <taxon>Chordata</taxon>
        <taxon>Craniata</taxon>
        <taxon>Vertebrata</taxon>
        <taxon>Euteleostomi</taxon>
        <taxon>Actinopterygii</taxon>
        <taxon>Neopterygii</taxon>
        <taxon>Holostei</taxon>
        <taxon>Semionotiformes</taxon>
        <taxon>Lepisosteidae</taxon>
        <taxon>Lepisosteus</taxon>
    </lineage>
</organism>
<feature type="domain" description="3CxxC-type" evidence="8">
    <location>
        <begin position="46"/>
        <end position="157"/>
    </location>
</feature>
<evidence type="ECO:0000256" key="1">
    <source>
        <dbReference type="ARBA" id="ARBA00004167"/>
    </source>
</evidence>
<keyword evidence="4" id="KW-0863">Zinc-finger</keyword>
<dbReference type="InterPro" id="IPR026096">
    <property type="entry name" value="R-trans_p"/>
</dbReference>
<evidence type="ECO:0000256" key="6">
    <source>
        <dbReference type="ARBA" id="ARBA00022989"/>
    </source>
</evidence>
<keyword evidence="6" id="KW-1133">Transmembrane helix</keyword>
<keyword evidence="7" id="KW-0472">Membrane</keyword>
<evidence type="ECO:0000259" key="8">
    <source>
        <dbReference type="SMART" id="SM01328"/>
    </source>
</evidence>